<dbReference type="AlphaFoldDB" id="A0A670HY40"/>
<evidence type="ECO:0000256" key="1">
    <source>
        <dbReference type="SAM" id="MobiDB-lite"/>
    </source>
</evidence>
<evidence type="ECO:0000313" key="3">
    <source>
        <dbReference type="Proteomes" id="UP000472272"/>
    </source>
</evidence>
<name>A0A670HY40_PODMU</name>
<reference evidence="2" key="3">
    <citation type="submission" date="2025-09" db="UniProtKB">
        <authorList>
            <consortium name="Ensembl"/>
        </authorList>
    </citation>
    <scope>IDENTIFICATION</scope>
</reference>
<dbReference type="Proteomes" id="UP000472272">
    <property type="component" value="Chromosome 1"/>
</dbReference>
<keyword evidence="3" id="KW-1185">Reference proteome</keyword>
<evidence type="ECO:0000313" key="2">
    <source>
        <dbReference type="Ensembl" id="ENSPMRP00000004521.1"/>
    </source>
</evidence>
<dbReference type="Ensembl" id="ENSPMRT00000004819.1">
    <property type="protein sequence ID" value="ENSPMRP00000004521.1"/>
    <property type="gene ID" value="ENSPMRG00000003093.1"/>
</dbReference>
<accession>A0A670HY40</accession>
<sequence length="232" mass="25072">MRFARRISLWASFARRKPIGKSPGTSFKMLAVGSKDFRPPLAFRRGPGPLLKAGGGRKSLLPTACLPGTAETSPLSWAILKCWRVAAKPPLSRGDLKMLAGGREVSAVPGAFKMLAVGSKALLSPELAGREVGRRAFLPTASLQNSLLKAGSGKKSPCPPRPSLQKRSGADCPRTWSEGGFHRNALIDFQCIPMGNRASQDEKLARRKNLRNELISSVKFSNWAKLLSCEPP</sequence>
<reference evidence="2" key="2">
    <citation type="submission" date="2025-08" db="UniProtKB">
        <authorList>
            <consortium name="Ensembl"/>
        </authorList>
    </citation>
    <scope>IDENTIFICATION</scope>
</reference>
<organism evidence="2 3">
    <name type="scientific">Podarcis muralis</name>
    <name type="common">Wall lizard</name>
    <name type="synonym">Lacerta muralis</name>
    <dbReference type="NCBI Taxonomy" id="64176"/>
    <lineage>
        <taxon>Eukaryota</taxon>
        <taxon>Metazoa</taxon>
        <taxon>Chordata</taxon>
        <taxon>Craniata</taxon>
        <taxon>Vertebrata</taxon>
        <taxon>Euteleostomi</taxon>
        <taxon>Lepidosauria</taxon>
        <taxon>Squamata</taxon>
        <taxon>Bifurcata</taxon>
        <taxon>Unidentata</taxon>
        <taxon>Episquamata</taxon>
        <taxon>Laterata</taxon>
        <taxon>Lacertibaenia</taxon>
        <taxon>Lacertidae</taxon>
        <taxon>Podarcis</taxon>
    </lineage>
</organism>
<proteinExistence type="predicted"/>
<feature type="region of interest" description="Disordered" evidence="1">
    <location>
        <begin position="149"/>
        <end position="172"/>
    </location>
</feature>
<protein>
    <submittedName>
        <fullName evidence="2">Uncharacterized protein</fullName>
    </submittedName>
</protein>
<reference evidence="2 3" key="1">
    <citation type="journal article" date="2019" name="Proc. Natl. Acad. Sci. U.S.A.">
        <title>Regulatory changes in pterin and carotenoid genes underlie balanced color polymorphisms in the wall lizard.</title>
        <authorList>
            <person name="Andrade P."/>
            <person name="Pinho C."/>
            <person name="Perez I de Lanuza G."/>
            <person name="Afonso S."/>
            <person name="Brejcha J."/>
            <person name="Rubin C.J."/>
            <person name="Wallerman O."/>
            <person name="Pereira P."/>
            <person name="Sabatino S.J."/>
            <person name="Bellati A."/>
            <person name="Pellitteri-Rosa D."/>
            <person name="Bosakova Z."/>
            <person name="Bunikis I."/>
            <person name="Carretero M.A."/>
            <person name="Feiner N."/>
            <person name="Marsik P."/>
            <person name="Pauperio F."/>
            <person name="Salvi D."/>
            <person name="Soler L."/>
            <person name="While G.M."/>
            <person name="Uller T."/>
            <person name="Font E."/>
            <person name="Andersson L."/>
            <person name="Carneiro M."/>
        </authorList>
    </citation>
    <scope>NUCLEOTIDE SEQUENCE</scope>
</reference>